<accession>A0A9I9EM94</accession>
<reference evidence="1" key="1">
    <citation type="submission" date="2023-03" db="UniProtKB">
        <authorList>
            <consortium name="EnsemblPlants"/>
        </authorList>
    </citation>
    <scope>IDENTIFICATION</scope>
</reference>
<evidence type="ECO:0000313" key="1">
    <source>
        <dbReference type="EnsemblPlants" id="MELO3C035675.2.1"/>
    </source>
</evidence>
<proteinExistence type="predicted"/>
<protein>
    <submittedName>
        <fullName evidence="1">Uncharacterized protein</fullName>
    </submittedName>
</protein>
<dbReference type="EnsemblPlants" id="MELO3C035675.2.1">
    <property type="protein sequence ID" value="MELO3C035675.2.1"/>
    <property type="gene ID" value="MELO3C035675.2"/>
</dbReference>
<dbReference type="Gramene" id="MELO3C035675.2.1">
    <property type="protein sequence ID" value="MELO3C035675.2.1"/>
    <property type="gene ID" value="MELO3C035675.2"/>
</dbReference>
<name>A0A9I9EM94_CUCME</name>
<dbReference type="AlphaFoldDB" id="A0A9I9EM94"/>
<sequence length="219" mass="24821">MRWEIPFLNVSVLFYTELKTKGKGRREKRRFIVVSSSPPSVPSSLLSLAVVCHLSGYYDFAIFIALNTCWTIVLKKIPPMSNHVLFCYTSLLRRRVPHLVVYLIGRVRVMALVVELFLVSSSVASTVYNANLLSLLKSEINNLQSLLSTSRKNVRRGIPDATLADACYGVERAIPVVVLVRCWECLSRLISSDVVPDAMKNIDISFLDVFVRREYPRLL</sequence>
<organism evidence="1">
    <name type="scientific">Cucumis melo</name>
    <name type="common">Muskmelon</name>
    <dbReference type="NCBI Taxonomy" id="3656"/>
    <lineage>
        <taxon>Eukaryota</taxon>
        <taxon>Viridiplantae</taxon>
        <taxon>Streptophyta</taxon>
        <taxon>Embryophyta</taxon>
        <taxon>Tracheophyta</taxon>
        <taxon>Spermatophyta</taxon>
        <taxon>Magnoliopsida</taxon>
        <taxon>eudicotyledons</taxon>
        <taxon>Gunneridae</taxon>
        <taxon>Pentapetalae</taxon>
        <taxon>rosids</taxon>
        <taxon>fabids</taxon>
        <taxon>Cucurbitales</taxon>
        <taxon>Cucurbitaceae</taxon>
        <taxon>Benincaseae</taxon>
        <taxon>Cucumis</taxon>
    </lineage>
</organism>